<accession>A0A0E9N0U8</accession>
<proteinExistence type="inferred from homology"/>
<keyword evidence="4 6" id="KW-0862">Zinc</keyword>
<dbReference type="STRING" id="1220578.FPE01S_02_05640"/>
<dbReference type="PANTHER" id="PTHR22726:SF1">
    <property type="entry name" value="METALLOENDOPEPTIDASE OMA1, MITOCHONDRIAL"/>
    <property type="match status" value="1"/>
</dbReference>
<keyword evidence="1 6" id="KW-0645">Protease</keyword>
<keyword evidence="10" id="KW-1185">Reference proteome</keyword>
<evidence type="ECO:0000313" key="9">
    <source>
        <dbReference type="EMBL" id="GAO43459.1"/>
    </source>
</evidence>
<dbReference type="PANTHER" id="PTHR22726">
    <property type="entry name" value="METALLOENDOPEPTIDASE OMA1"/>
    <property type="match status" value="1"/>
</dbReference>
<dbReference type="GO" id="GO:0051603">
    <property type="term" value="P:proteolysis involved in protein catabolic process"/>
    <property type="evidence" value="ECO:0007669"/>
    <property type="project" value="TreeGrafter"/>
</dbReference>
<protein>
    <submittedName>
        <fullName evidence="9">Peptidase M48 family protein</fullName>
    </submittedName>
</protein>
<dbReference type="GO" id="GO:0046872">
    <property type="term" value="F:metal ion binding"/>
    <property type="evidence" value="ECO:0007669"/>
    <property type="project" value="UniProtKB-KW"/>
</dbReference>
<evidence type="ECO:0000256" key="7">
    <source>
        <dbReference type="SAM" id="Phobius"/>
    </source>
</evidence>
<dbReference type="Pfam" id="PF01435">
    <property type="entry name" value="Peptidase_M48"/>
    <property type="match status" value="1"/>
</dbReference>
<feature type="domain" description="Peptidase M48" evidence="8">
    <location>
        <begin position="158"/>
        <end position="329"/>
    </location>
</feature>
<dbReference type="AlphaFoldDB" id="A0A0E9N0U8"/>
<keyword evidence="3 6" id="KW-0378">Hydrolase</keyword>
<comment type="similarity">
    <text evidence="6">Belongs to the peptidase M48 family.</text>
</comment>
<organism evidence="9 10">
    <name type="scientific">Flavihumibacter petaseus NBRC 106054</name>
    <dbReference type="NCBI Taxonomy" id="1220578"/>
    <lineage>
        <taxon>Bacteria</taxon>
        <taxon>Pseudomonadati</taxon>
        <taxon>Bacteroidota</taxon>
        <taxon>Chitinophagia</taxon>
        <taxon>Chitinophagales</taxon>
        <taxon>Chitinophagaceae</taxon>
        <taxon>Flavihumibacter</taxon>
    </lineage>
</organism>
<feature type="transmembrane region" description="Helical" evidence="7">
    <location>
        <begin position="104"/>
        <end position="129"/>
    </location>
</feature>
<dbReference type="Gene3D" id="3.30.2010.10">
    <property type="entry name" value="Metalloproteases ('zincins'), catalytic domain"/>
    <property type="match status" value="1"/>
</dbReference>
<keyword evidence="2" id="KW-0479">Metal-binding</keyword>
<gene>
    <name evidence="9" type="ORF">FPE01S_02_05640</name>
</gene>
<dbReference type="RefSeq" id="WP_052955749.1">
    <property type="nucleotide sequence ID" value="NZ_BBWV01000002.1"/>
</dbReference>
<dbReference type="GO" id="GO:0016020">
    <property type="term" value="C:membrane"/>
    <property type="evidence" value="ECO:0007669"/>
    <property type="project" value="TreeGrafter"/>
</dbReference>
<dbReference type="Proteomes" id="UP000033121">
    <property type="component" value="Unassembled WGS sequence"/>
</dbReference>
<evidence type="ECO:0000256" key="4">
    <source>
        <dbReference type="ARBA" id="ARBA00022833"/>
    </source>
</evidence>
<comment type="caution">
    <text evidence="9">The sequence shown here is derived from an EMBL/GenBank/DDBJ whole genome shotgun (WGS) entry which is preliminary data.</text>
</comment>
<dbReference type="GO" id="GO:0004222">
    <property type="term" value="F:metalloendopeptidase activity"/>
    <property type="evidence" value="ECO:0007669"/>
    <property type="project" value="InterPro"/>
</dbReference>
<dbReference type="InterPro" id="IPR001915">
    <property type="entry name" value="Peptidase_M48"/>
</dbReference>
<name>A0A0E9N0U8_9BACT</name>
<keyword evidence="5 6" id="KW-0482">Metalloprotease</keyword>
<keyword evidence="7" id="KW-1133">Transmembrane helix</keyword>
<evidence type="ECO:0000259" key="8">
    <source>
        <dbReference type="Pfam" id="PF01435"/>
    </source>
</evidence>
<evidence type="ECO:0000256" key="2">
    <source>
        <dbReference type="ARBA" id="ARBA00022723"/>
    </source>
</evidence>
<evidence type="ECO:0000256" key="6">
    <source>
        <dbReference type="RuleBase" id="RU003983"/>
    </source>
</evidence>
<keyword evidence="7" id="KW-0812">Transmembrane</keyword>
<evidence type="ECO:0000313" key="10">
    <source>
        <dbReference type="Proteomes" id="UP000033121"/>
    </source>
</evidence>
<evidence type="ECO:0000256" key="1">
    <source>
        <dbReference type="ARBA" id="ARBA00022670"/>
    </source>
</evidence>
<evidence type="ECO:0000256" key="3">
    <source>
        <dbReference type="ARBA" id="ARBA00022801"/>
    </source>
</evidence>
<reference evidence="9 10" key="1">
    <citation type="submission" date="2015-04" db="EMBL/GenBank/DDBJ databases">
        <title>Whole genome shotgun sequence of Flavihumibacter petaseus NBRC 106054.</title>
        <authorList>
            <person name="Miyazawa S."/>
            <person name="Hosoyama A."/>
            <person name="Hashimoto M."/>
            <person name="Noguchi M."/>
            <person name="Tsuchikane K."/>
            <person name="Ohji S."/>
            <person name="Yamazoe A."/>
            <person name="Ichikawa N."/>
            <person name="Kimura A."/>
            <person name="Fujita N."/>
        </authorList>
    </citation>
    <scope>NUCLEOTIDE SEQUENCE [LARGE SCALE GENOMIC DNA]</scope>
    <source>
        <strain evidence="9 10">NBRC 106054</strain>
    </source>
</reference>
<sequence length="370" mass="40900">MNNSDTVFYFDGTGARPRPARLLLYNGGAHLYETGEDHFIAAFPYSEVHLISNDNSYHHFSLLPDRSQALDVANDHPLLPELLIQSGKTKKGLVKRLSGLKLPVLVLLVAAVVAGLYFLLVAGLSGVALQLISPKKEAELGKIIYDNMISGSQVDTNATAMLTRFASNLKLSDKYQLQFTVLDEDEINAFAIPGGHIVVYKGILKKMQRPEELVALLGHESTHVNERHSLRNMLQQMTGGILLSMVFGDLGSMGSVVAERANALQSLSYSRGLESEADEKGMEKMITNHVDPAGMVKLMDRLKEAEKDYHLPGFLSSHPLTAERKEKAQQFVRDHGFRAQPLPALDKEWQTLKAEVGDDVPSRKIDGDRE</sequence>
<dbReference type="InterPro" id="IPR051156">
    <property type="entry name" value="Mito/Outer_Membr_Metalloprot"/>
</dbReference>
<comment type="cofactor">
    <cofactor evidence="6">
        <name>Zn(2+)</name>
        <dbReference type="ChEBI" id="CHEBI:29105"/>
    </cofactor>
    <text evidence="6">Binds 1 zinc ion per subunit.</text>
</comment>
<keyword evidence="7" id="KW-0472">Membrane</keyword>
<dbReference type="EMBL" id="BBWV01000002">
    <property type="protein sequence ID" value="GAO43459.1"/>
    <property type="molecule type" value="Genomic_DNA"/>
</dbReference>
<dbReference type="CDD" id="cd07332">
    <property type="entry name" value="M48C_Oma1_like"/>
    <property type="match status" value="1"/>
</dbReference>
<evidence type="ECO:0000256" key="5">
    <source>
        <dbReference type="ARBA" id="ARBA00023049"/>
    </source>
</evidence>